<reference evidence="3" key="2">
    <citation type="submission" date="2015-01" db="EMBL/GenBank/DDBJ databases">
        <title>Evolutionary Origins and Diversification of the Mycorrhizal Mutualists.</title>
        <authorList>
            <consortium name="DOE Joint Genome Institute"/>
            <consortium name="Mycorrhizal Genomics Consortium"/>
            <person name="Kohler A."/>
            <person name="Kuo A."/>
            <person name="Nagy L.G."/>
            <person name="Floudas D."/>
            <person name="Copeland A."/>
            <person name="Barry K.W."/>
            <person name="Cichocki N."/>
            <person name="Veneault-Fourrey C."/>
            <person name="LaButti K."/>
            <person name="Lindquist E.A."/>
            <person name="Lipzen A."/>
            <person name="Lundell T."/>
            <person name="Morin E."/>
            <person name="Murat C."/>
            <person name="Riley R."/>
            <person name="Ohm R."/>
            <person name="Sun H."/>
            <person name="Tunlid A."/>
            <person name="Henrissat B."/>
            <person name="Grigoriev I.V."/>
            <person name="Hibbett D.S."/>
            <person name="Martin F."/>
        </authorList>
    </citation>
    <scope>NUCLEOTIDE SEQUENCE [LARGE SCALE GENOMIC DNA]</scope>
    <source>
        <strain evidence="3">h7</strain>
    </source>
</reference>
<dbReference type="EMBL" id="KN831814">
    <property type="protein sequence ID" value="KIM35751.1"/>
    <property type="molecule type" value="Genomic_DNA"/>
</dbReference>
<protein>
    <submittedName>
        <fullName evidence="2">Uncharacterized protein</fullName>
    </submittedName>
</protein>
<gene>
    <name evidence="2" type="ORF">M413DRAFT_449590</name>
</gene>
<proteinExistence type="predicted"/>
<sequence>MSQVSGCEALKDPEIILISRGSWGQMHRTKGWKQNHSLRSAIRGPTEHNKRTSRHVVDSSRSRKPSTDGLTP</sequence>
<dbReference type="HOGENOM" id="CLU_2722528_0_0_1"/>
<name>A0A0C3BWI5_HEBCY</name>
<evidence type="ECO:0000313" key="3">
    <source>
        <dbReference type="Proteomes" id="UP000053424"/>
    </source>
</evidence>
<reference evidence="2 3" key="1">
    <citation type="submission" date="2014-04" db="EMBL/GenBank/DDBJ databases">
        <authorList>
            <consortium name="DOE Joint Genome Institute"/>
            <person name="Kuo A."/>
            <person name="Gay G."/>
            <person name="Dore J."/>
            <person name="Kohler A."/>
            <person name="Nagy L.G."/>
            <person name="Floudas D."/>
            <person name="Copeland A."/>
            <person name="Barry K.W."/>
            <person name="Cichocki N."/>
            <person name="Veneault-Fourrey C."/>
            <person name="LaButti K."/>
            <person name="Lindquist E.A."/>
            <person name="Lipzen A."/>
            <person name="Lundell T."/>
            <person name="Morin E."/>
            <person name="Murat C."/>
            <person name="Sun H."/>
            <person name="Tunlid A."/>
            <person name="Henrissat B."/>
            <person name="Grigoriev I.V."/>
            <person name="Hibbett D.S."/>
            <person name="Martin F."/>
            <person name="Nordberg H.P."/>
            <person name="Cantor M.N."/>
            <person name="Hua S.X."/>
        </authorList>
    </citation>
    <scope>NUCLEOTIDE SEQUENCE [LARGE SCALE GENOMIC DNA]</scope>
    <source>
        <strain evidence="3">h7</strain>
    </source>
</reference>
<dbReference type="Proteomes" id="UP000053424">
    <property type="component" value="Unassembled WGS sequence"/>
</dbReference>
<evidence type="ECO:0000256" key="1">
    <source>
        <dbReference type="SAM" id="MobiDB-lite"/>
    </source>
</evidence>
<feature type="region of interest" description="Disordered" evidence="1">
    <location>
        <begin position="28"/>
        <end position="72"/>
    </location>
</feature>
<keyword evidence="3" id="KW-1185">Reference proteome</keyword>
<feature type="compositionally biased region" description="Basic and acidic residues" evidence="1">
    <location>
        <begin position="45"/>
        <end position="61"/>
    </location>
</feature>
<dbReference type="AlphaFoldDB" id="A0A0C3BWI5"/>
<accession>A0A0C3BWI5</accession>
<organism evidence="2 3">
    <name type="scientific">Hebeloma cylindrosporum</name>
    <dbReference type="NCBI Taxonomy" id="76867"/>
    <lineage>
        <taxon>Eukaryota</taxon>
        <taxon>Fungi</taxon>
        <taxon>Dikarya</taxon>
        <taxon>Basidiomycota</taxon>
        <taxon>Agaricomycotina</taxon>
        <taxon>Agaricomycetes</taxon>
        <taxon>Agaricomycetidae</taxon>
        <taxon>Agaricales</taxon>
        <taxon>Agaricineae</taxon>
        <taxon>Hymenogastraceae</taxon>
        <taxon>Hebeloma</taxon>
    </lineage>
</organism>
<evidence type="ECO:0000313" key="2">
    <source>
        <dbReference type="EMBL" id="KIM35751.1"/>
    </source>
</evidence>